<keyword evidence="1" id="KW-0479">Metal-binding</keyword>
<keyword evidence="3" id="KW-0862">Zinc</keyword>
<accession>A0A6L2LUF9</accession>
<organism evidence="6">
    <name type="scientific">Tanacetum cinerariifolium</name>
    <name type="common">Dalmatian daisy</name>
    <name type="synonym">Chrysanthemum cinerariifolium</name>
    <dbReference type="NCBI Taxonomy" id="118510"/>
    <lineage>
        <taxon>Eukaryota</taxon>
        <taxon>Viridiplantae</taxon>
        <taxon>Streptophyta</taxon>
        <taxon>Embryophyta</taxon>
        <taxon>Tracheophyta</taxon>
        <taxon>Spermatophyta</taxon>
        <taxon>Magnoliopsida</taxon>
        <taxon>eudicotyledons</taxon>
        <taxon>Gunneridae</taxon>
        <taxon>Pentapetalae</taxon>
        <taxon>asterids</taxon>
        <taxon>campanulids</taxon>
        <taxon>Asterales</taxon>
        <taxon>Asteraceae</taxon>
        <taxon>Asteroideae</taxon>
        <taxon>Anthemideae</taxon>
        <taxon>Anthemidinae</taxon>
        <taxon>Tanacetum</taxon>
    </lineage>
</organism>
<evidence type="ECO:0000256" key="2">
    <source>
        <dbReference type="ARBA" id="ARBA00022771"/>
    </source>
</evidence>
<sequence>MSKILHSLIQAHGRLVEKGSCYHQYMSPRLVHPFFGCKSNFKKKFHGDFFTFKLWGAAKTYCVSEHDQLLKEVADVCKEAIAYLHAKYNKNLGEYEVSRSSENRAEVKCKGKRWEVILDETQCTCRVWQVTGLPCVHAAAFIAFIRDANWDKYVDPYYTIKKFKEAYALEIAPMLDKDEWIDIQPGENIPSCYQTSCWKT</sequence>
<evidence type="ECO:0000259" key="5">
    <source>
        <dbReference type="PROSITE" id="PS50966"/>
    </source>
</evidence>
<dbReference type="PROSITE" id="PS50966">
    <property type="entry name" value="ZF_SWIM"/>
    <property type="match status" value="1"/>
</dbReference>
<proteinExistence type="predicted"/>
<comment type="caution">
    <text evidence="6">The sequence shown here is derived from an EMBL/GenBank/DDBJ whole genome shotgun (WGS) entry which is preliminary data.</text>
</comment>
<dbReference type="InterPro" id="IPR006564">
    <property type="entry name" value="Znf_PMZ"/>
</dbReference>
<dbReference type="GO" id="GO:0008270">
    <property type="term" value="F:zinc ion binding"/>
    <property type="evidence" value="ECO:0007669"/>
    <property type="project" value="UniProtKB-KW"/>
</dbReference>
<evidence type="ECO:0000256" key="3">
    <source>
        <dbReference type="ARBA" id="ARBA00022833"/>
    </source>
</evidence>
<evidence type="ECO:0000313" key="6">
    <source>
        <dbReference type="EMBL" id="GEU65421.1"/>
    </source>
</evidence>
<name>A0A6L2LUF9_TANCI</name>
<feature type="domain" description="SWIM-type" evidence="5">
    <location>
        <begin position="114"/>
        <end position="146"/>
    </location>
</feature>
<gene>
    <name evidence="6" type="ORF">Tci_037399</name>
</gene>
<dbReference type="AlphaFoldDB" id="A0A6L2LUF9"/>
<reference evidence="6" key="1">
    <citation type="journal article" date="2019" name="Sci. Rep.">
        <title>Draft genome of Tanacetum cinerariifolium, the natural source of mosquito coil.</title>
        <authorList>
            <person name="Yamashiro T."/>
            <person name="Shiraishi A."/>
            <person name="Satake H."/>
            <person name="Nakayama K."/>
        </authorList>
    </citation>
    <scope>NUCLEOTIDE SEQUENCE</scope>
</reference>
<keyword evidence="2 4" id="KW-0863">Zinc-finger</keyword>
<evidence type="ECO:0000256" key="4">
    <source>
        <dbReference type="PROSITE-ProRule" id="PRU00325"/>
    </source>
</evidence>
<evidence type="ECO:0000256" key="1">
    <source>
        <dbReference type="ARBA" id="ARBA00022723"/>
    </source>
</evidence>
<dbReference type="Pfam" id="PF04434">
    <property type="entry name" value="SWIM"/>
    <property type="match status" value="1"/>
</dbReference>
<dbReference type="EMBL" id="BKCJ010005196">
    <property type="protein sequence ID" value="GEU65421.1"/>
    <property type="molecule type" value="Genomic_DNA"/>
</dbReference>
<protein>
    <submittedName>
        <fullName evidence="6">Transposase, MuDR, MULE transposase domain protein</fullName>
    </submittedName>
</protein>
<dbReference type="SMART" id="SM00575">
    <property type="entry name" value="ZnF_PMZ"/>
    <property type="match status" value="1"/>
</dbReference>
<dbReference type="InterPro" id="IPR007527">
    <property type="entry name" value="Znf_SWIM"/>
</dbReference>